<evidence type="ECO:0000313" key="2">
    <source>
        <dbReference type="EMBL" id="MBA2176782.1"/>
    </source>
</evidence>
<comment type="caution">
    <text evidence="2">The sequence shown here is derived from an EMBL/GenBank/DDBJ whole genome shotgun (WGS) entry which is preliminary data.</text>
</comment>
<reference evidence="2 3" key="1">
    <citation type="journal article" date="2004" name="Extremophiles">
        <title>Halobacillus locisalis sp. nov., a halophilic bacterium isolated from a marine solar saltern of the Yellow Sea in Korea.</title>
        <authorList>
            <person name="Yoon J.H."/>
            <person name="Kang K.H."/>
            <person name="Oh T.K."/>
            <person name="Park Y.H."/>
        </authorList>
    </citation>
    <scope>NUCLEOTIDE SEQUENCE [LARGE SCALE GENOMIC DNA]</scope>
    <source>
        <strain evidence="2 3">KCTC 3788</strain>
    </source>
</reference>
<keyword evidence="3" id="KW-1185">Reference proteome</keyword>
<dbReference type="InterPro" id="IPR036291">
    <property type="entry name" value="NAD(P)-bd_dom_sf"/>
</dbReference>
<dbReference type="PANTHER" id="PTHR15020:SF50">
    <property type="entry name" value="UPF0659 PROTEIN YMR090W"/>
    <property type="match status" value="1"/>
</dbReference>
<dbReference type="CDD" id="cd05243">
    <property type="entry name" value="SDR_a5"/>
    <property type="match status" value="1"/>
</dbReference>
<gene>
    <name evidence="2" type="ORF">H0266_17975</name>
</gene>
<dbReference type="AlphaFoldDB" id="A0A838CXB2"/>
<organism evidence="2 3">
    <name type="scientific">Halobacillus locisalis</name>
    <dbReference type="NCBI Taxonomy" id="220753"/>
    <lineage>
        <taxon>Bacteria</taxon>
        <taxon>Bacillati</taxon>
        <taxon>Bacillota</taxon>
        <taxon>Bacilli</taxon>
        <taxon>Bacillales</taxon>
        <taxon>Bacillaceae</taxon>
        <taxon>Halobacillus</taxon>
    </lineage>
</organism>
<dbReference type="Pfam" id="PF13460">
    <property type="entry name" value="NAD_binding_10"/>
    <property type="match status" value="1"/>
</dbReference>
<dbReference type="PANTHER" id="PTHR15020">
    <property type="entry name" value="FLAVIN REDUCTASE-RELATED"/>
    <property type="match status" value="1"/>
</dbReference>
<dbReference type="EMBL" id="JACEFG010000004">
    <property type="protein sequence ID" value="MBA2176782.1"/>
    <property type="molecule type" value="Genomic_DNA"/>
</dbReference>
<protein>
    <submittedName>
        <fullName evidence="2">SDR family oxidoreductase</fullName>
    </submittedName>
</protein>
<evidence type="ECO:0000259" key="1">
    <source>
        <dbReference type="Pfam" id="PF13460"/>
    </source>
</evidence>
<dbReference type="RefSeq" id="WP_181473833.1">
    <property type="nucleotide sequence ID" value="NZ_JACEFG010000004.1"/>
</dbReference>
<accession>A0A838CXB2</accession>
<dbReference type="Proteomes" id="UP000571017">
    <property type="component" value="Unassembled WGS sequence"/>
</dbReference>
<name>A0A838CXB2_9BACI</name>
<proteinExistence type="predicted"/>
<evidence type="ECO:0000313" key="3">
    <source>
        <dbReference type="Proteomes" id="UP000571017"/>
    </source>
</evidence>
<dbReference type="SUPFAM" id="SSF51735">
    <property type="entry name" value="NAD(P)-binding Rossmann-fold domains"/>
    <property type="match status" value="1"/>
</dbReference>
<dbReference type="Gene3D" id="3.40.50.720">
    <property type="entry name" value="NAD(P)-binding Rossmann-like Domain"/>
    <property type="match status" value="1"/>
</dbReference>
<dbReference type="InterPro" id="IPR016040">
    <property type="entry name" value="NAD(P)-bd_dom"/>
</dbReference>
<feature type="domain" description="NAD(P)-binding" evidence="1">
    <location>
        <begin position="7"/>
        <end position="186"/>
    </location>
</feature>
<sequence length="210" mass="23153">MNVLVIGANGQVGKHIIHKLKDSEHEPVAMVRKTDQIPQFEDLGVKTVLGDLEKDFENAYLGIDAVIFAAGSGPHTGADKTILIDQEGAIKAIDRAKHFGVQRFILLSTMGADRPEIGPDDFKFYLYAKHRADEYLKTSGVNYTILRPGGLTDEKGTGKVKLQDHINDFGEIPREDVADVLVQLLSWDNAENRGFDLISGDQSLEDVLSH</sequence>